<accession>A0A9W7TD68</accession>
<comment type="caution">
    <text evidence="1">The sequence shown here is derived from an EMBL/GenBank/DDBJ whole genome shotgun (WGS) entry which is preliminary data.</text>
</comment>
<keyword evidence="2" id="KW-1185">Reference proteome</keyword>
<evidence type="ECO:0000313" key="1">
    <source>
        <dbReference type="EMBL" id="KAI7795132.1"/>
    </source>
</evidence>
<proteinExistence type="predicted"/>
<sequence>MVKSLAFISQLFAHWQKARGGTETTCKALLTAKPAHVPQVSKLRGLAFISQLFAHWQKARGGTETTCKALLTAKPAHVPQVSKLRGQCIRRDGGKYNTIIEL</sequence>
<dbReference type="EMBL" id="JAFHDT010000020">
    <property type="protein sequence ID" value="KAI7795132.1"/>
    <property type="molecule type" value="Genomic_DNA"/>
</dbReference>
<organism evidence="1 2">
    <name type="scientific">Triplophysa rosa</name>
    <name type="common">Cave loach</name>
    <dbReference type="NCBI Taxonomy" id="992332"/>
    <lineage>
        <taxon>Eukaryota</taxon>
        <taxon>Metazoa</taxon>
        <taxon>Chordata</taxon>
        <taxon>Craniata</taxon>
        <taxon>Vertebrata</taxon>
        <taxon>Euteleostomi</taxon>
        <taxon>Actinopterygii</taxon>
        <taxon>Neopterygii</taxon>
        <taxon>Teleostei</taxon>
        <taxon>Ostariophysi</taxon>
        <taxon>Cypriniformes</taxon>
        <taxon>Nemacheilidae</taxon>
        <taxon>Triplophysa</taxon>
    </lineage>
</organism>
<gene>
    <name evidence="1" type="ORF">IRJ41_009713</name>
</gene>
<reference evidence="1" key="1">
    <citation type="submission" date="2021-02" db="EMBL/GenBank/DDBJ databases">
        <title>Comparative genomics reveals that relaxation of natural selection precedes convergent phenotypic evolution of cavefish.</title>
        <authorList>
            <person name="Peng Z."/>
        </authorList>
    </citation>
    <scope>NUCLEOTIDE SEQUENCE</scope>
    <source>
        <tissue evidence="1">Muscle</tissue>
    </source>
</reference>
<name>A0A9W7TD68_TRIRA</name>
<evidence type="ECO:0000313" key="2">
    <source>
        <dbReference type="Proteomes" id="UP001059041"/>
    </source>
</evidence>
<dbReference type="Proteomes" id="UP001059041">
    <property type="component" value="Linkage Group LG20"/>
</dbReference>
<dbReference type="AlphaFoldDB" id="A0A9W7TD68"/>
<protein>
    <submittedName>
        <fullName evidence="1">Uncharacterized protein</fullName>
    </submittedName>
</protein>